<sequence length="62" mass="7062">MATLSDVHQQQASLEASLHQRMSEFETQLKLSSEPSSLSRLHNDFMNFKENVCGILKCYACK</sequence>
<comment type="caution">
    <text evidence="1">The sequence shown here is derived from an EMBL/GenBank/DDBJ whole genome shotgun (WGS) entry which is preliminary data.</text>
</comment>
<reference evidence="1 2" key="1">
    <citation type="submission" date="2024-06" db="EMBL/GenBank/DDBJ databases">
        <title>A chromosome-level genome assembly of beet webworm, Loxostege sticticalis.</title>
        <authorList>
            <person name="Zhang Y."/>
        </authorList>
    </citation>
    <scope>NUCLEOTIDE SEQUENCE [LARGE SCALE GENOMIC DNA]</scope>
    <source>
        <strain evidence="1">AQ026</strain>
        <tissue evidence="1">Whole body</tissue>
    </source>
</reference>
<gene>
    <name evidence="1" type="ORF">ABMA27_004734</name>
</gene>
<name>A0ABR3HKF6_LOXSC</name>
<organism evidence="1 2">
    <name type="scientific">Loxostege sticticalis</name>
    <name type="common">Beet webworm moth</name>
    <dbReference type="NCBI Taxonomy" id="481309"/>
    <lineage>
        <taxon>Eukaryota</taxon>
        <taxon>Metazoa</taxon>
        <taxon>Ecdysozoa</taxon>
        <taxon>Arthropoda</taxon>
        <taxon>Hexapoda</taxon>
        <taxon>Insecta</taxon>
        <taxon>Pterygota</taxon>
        <taxon>Neoptera</taxon>
        <taxon>Endopterygota</taxon>
        <taxon>Lepidoptera</taxon>
        <taxon>Glossata</taxon>
        <taxon>Ditrysia</taxon>
        <taxon>Pyraloidea</taxon>
        <taxon>Crambidae</taxon>
        <taxon>Pyraustinae</taxon>
        <taxon>Loxostege</taxon>
    </lineage>
</organism>
<keyword evidence="2" id="KW-1185">Reference proteome</keyword>
<accession>A0ABR3HKF6</accession>
<dbReference type="EMBL" id="JBEUOH010000017">
    <property type="protein sequence ID" value="KAL0870899.1"/>
    <property type="molecule type" value="Genomic_DNA"/>
</dbReference>
<evidence type="ECO:0000313" key="2">
    <source>
        <dbReference type="Proteomes" id="UP001549920"/>
    </source>
</evidence>
<dbReference type="Proteomes" id="UP001549920">
    <property type="component" value="Unassembled WGS sequence"/>
</dbReference>
<evidence type="ECO:0000313" key="1">
    <source>
        <dbReference type="EMBL" id="KAL0870899.1"/>
    </source>
</evidence>
<protein>
    <submittedName>
        <fullName evidence="1">Uncharacterized protein</fullName>
    </submittedName>
</protein>
<proteinExistence type="predicted"/>